<dbReference type="HOGENOM" id="CLU_1716195_0_0_1"/>
<reference evidence="2" key="2">
    <citation type="submission" date="2018-05" db="EMBL/GenBank/DDBJ databases">
        <title>OpunRS2 (Oryza punctata Reference Sequence Version 2).</title>
        <authorList>
            <person name="Zhang J."/>
            <person name="Kudrna D."/>
            <person name="Lee S."/>
            <person name="Talag J."/>
            <person name="Welchert J."/>
            <person name="Wing R.A."/>
        </authorList>
    </citation>
    <scope>NUCLEOTIDE SEQUENCE [LARGE SCALE GENOMIC DNA]</scope>
</reference>
<name>A0A0E0M6F4_ORYPU</name>
<feature type="region of interest" description="Disordered" evidence="1">
    <location>
        <begin position="42"/>
        <end position="62"/>
    </location>
</feature>
<accession>A0A0E0M6F4</accession>
<keyword evidence="3" id="KW-1185">Reference proteome</keyword>
<organism evidence="2">
    <name type="scientific">Oryza punctata</name>
    <name type="common">Red rice</name>
    <dbReference type="NCBI Taxonomy" id="4537"/>
    <lineage>
        <taxon>Eukaryota</taxon>
        <taxon>Viridiplantae</taxon>
        <taxon>Streptophyta</taxon>
        <taxon>Embryophyta</taxon>
        <taxon>Tracheophyta</taxon>
        <taxon>Spermatophyta</taxon>
        <taxon>Magnoliopsida</taxon>
        <taxon>Liliopsida</taxon>
        <taxon>Poales</taxon>
        <taxon>Poaceae</taxon>
        <taxon>BOP clade</taxon>
        <taxon>Oryzoideae</taxon>
        <taxon>Oryzeae</taxon>
        <taxon>Oryzinae</taxon>
        <taxon>Oryza</taxon>
    </lineage>
</organism>
<evidence type="ECO:0000256" key="1">
    <source>
        <dbReference type="SAM" id="MobiDB-lite"/>
    </source>
</evidence>
<dbReference type="AlphaFoldDB" id="A0A0E0M6F4"/>
<evidence type="ECO:0000313" key="3">
    <source>
        <dbReference type="Proteomes" id="UP000026962"/>
    </source>
</evidence>
<dbReference type="EnsemblPlants" id="OPUNC10G04830.1">
    <property type="protein sequence ID" value="OPUNC10G04830.1"/>
    <property type="gene ID" value="OPUNC10G04830"/>
</dbReference>
<protein>
    <submittedName>
        <fullName evidence="2">Uncharacterized protein</fullName>
    </submittedName>
</protein>
<sequence>MLAGSLTEAFSVVVGRPPYLPVELLPSSVGRFIGRVSWAAKASPPRSGLSLTRSGDETSRWRGGGGLRQCRVIFLEAGRATTLWGAPPLLLQGGGGGRSTREDSCFQGNGVPYSGYPRWDSTRRSAGDVAEVARVSARESGGRVEGAGDAAMW</sequence>
<proteinExistence type="predicted"/>
<evidence type="ECO:0000313" key="2">
    <source>
        <dbReference type="EnsemblPlants" id="OPUNC10G04830.1"/>
    </source>
</evidence>
<dbReference type="Gramene" id="OPUNC10G04830.1">
    <property type="protein sequence ID" value="OPUNC10G04830.1"/>
    <property type="gene ID" value="OPUNC10G04830"/>
</dbReference>
<reference evidence="2" key="1">
    <citation type="submission" date="2015-04" db="UniProtKB">
        <authorList>
            <consortium name="EnsemblPlants"/>
        </authorList>
    </citation>
    <scope>IDENTIFICATION</scope>
</reference>
<dbReference type="Proteomes" id="UP000026962">
    <property type="component" value="Chromosome 10"/>
</dbReference>